<evidence type="ECO:0000313" key="2">
    <source>
        <dbReference type="EMBL" id="KAE9634481.1"/>
    </source>
</evidence>
<protein>
    <submittedName>
        <fullName evidence="2">DUF1858 domain-containing protein</fullName>
    </submittedName>
</protein>
<dbReference type="OrthoDB" id="9769774at2"/>
<dbReference type="Proteomes" id="UP000483018">
    <property type="component" value="Unassembled WGS sequence"/>
</dbReference>
<feature type="domain" description="DUF1858" evidence="1">
    <location>
        <begin position="6"/>
        <end position="62"/>
    </location>
</feature>
<dbReference type="SUPFAM" id="SSF140683">
    <property type="entry name" value="SP0561-like"/>
    <property type="match status" value="1"/>
</dbReference>
<dbReference type="InterPro" id="IPR038062">
    <property type="entry name" value="ScdA-like_N_sf"/>
</dbReference>
<dbReference type="Pfam" id="PF08984">
    <property type="entry name" value="DUF1858"/>
    <property type="match status" value="1"/>
</dbReference>
<dbReference type="EMBL" id="WSLF01000005">
    <property type="protein sequence ID" value="KAE9634481.1"/>
    <property type="molecule type" value="Genomic_DNA"/>
</dbReference>
<proteinExistence type="predicted"/>
<dbReference type="AlphaFoldDB" id="A0A7C8LCL2"/>
<organism evidence="2 3">
    <name type="scientific">Defluviitalea raffinosedens</name>
    <dbReference type="NCBI Taxonomy" id="1450156"/>
    <lineage>
        <taxon>Bacteria</taxon>
        <taxon>Bacillati</taxon>
        <taxon>Bacillota</taxon>
        <taxon>Clostridia</taxon>
        <taxon>Lachnospirales</taxon>
        <taxon>Defluviitaleaceae</taxon>
        <taxon>Defluviitalea</taxon>
    </lineage>
</organism>
<dbReference type="RefSeq" id="WP_158740211.1">
    <property type="nucleotide sequence ID" value="NZ_JAFBEP010000002.1"/>
</dbReference>
<evidence type="ECO:0000313" key="3">
    <source>
        <dbReference type="Proteomes" id="UP000483018"/>
    </source>
</evidence>
<gene>
    <name evidence="2" type="ORF">GND95_07350</name>
</gene>
<accession>A0A7C8LCL2</accession>
<sequence length="75" mass="8357">MIKILDFSKTIYELSKETPEIIEIMKSLGFDAITDPVMLNTAGRVMTIPKGAAMKGIALDQIKKELINQGYVIKE</sequence>
<evidence type="ECO:0000259" key="1">
    <source>
        <dbReference type="Pfam" id="PF08984"/>
    </source>
</evidence>
<comment type="caution">
    <text evidence="2">The sequence shown here is derived from an EMBL/GenBank/DDBJ whole genome shotgun (WGS) entry which is preliminary data.</text>
</comment>
<name>A0A7C8LCL2_9FIRM</name>
<dbReference type="Gene3D" id="1.10.3910.10">
    <property type="entry name" value="SP0561-like"/>
    <property type="match status" value="1"/>
</dbReference>
<dbReference type="InterPro" id="IPR015077">
    <property type="entry name" value="DUF1858"/>
</dbReference>
<keyword evidence="3" id="KW-1185">Reference proteome</keyword>
<reference evidence="2 3" key="1">
    <citation type="submission" date="2019-12" db="EMBL/GenBank/DDBJ databases">
        <title>Defluviitalea raffinosedens, isolated from a biogas fermenter, genome sequencing and characterization.</title>
        <authorList>
            <person name="Rettenmaier R."/>
            <person name="Schneider M."/>
            <person name="Neuhaus K."/>
            <person name="Liebl W."/>
            <person name="Zverlov V."/>
        </authorList>
    </citation>
    <scope>NUCLEOTIDE SEQUENCE [LARGE SCALE GENOMIC DNA]</scope>
    <source>
        <strain evidence="2 3">249c-K6</strain>
    </source>
</reference>